<feature type="region of interest" description="Disordered" evidence="1">
    <location>
        <begin position="585"/>
        <end position="613"/>
    </location>
</feature>
<feature type="compositionally biased region" description="Low complexity" evidence="1">
    <location>
        <begin position="844"/>
        <end position="866"/>
    </location>
</feature>
<dbReference type="GeneID" id="9624408"/>
<proteinExistence type="predicted"/>
<dbReference type="PANTHER" id="PTHR40903:SF1">
    <property type="entry name" value="HYPHALLY REGULATED CELL WALL PROTEIN 3"/>
    <property type="match status" value="1"/>
</dbReference>
<protein>
    <submittedName>
        <fullName evidence="2">Uncharacterized protein</fullName>
    </submittedName>
</protein>
<keyword evidence="3" id="KW-1185">Reference proteome</keyword>
<organism evidence="3">
    <name type="scientific">Volvox carteri f. nagariensis</name>
    <dbReference type="NCBI Taxonomy" id="3068"/>
    <lineage>
        <taxon>Eukaryota</taxon>
        <taxon>Viridiplantae</taxon>
        <taxon>Chlorophyta</taxon>
        <taxon>core chlorophytes</taxon>
        <taxon>Chlorophyceae</taxon>
        <taxon>CS clade</taxon>
        <taxon>Chlamydomonadales</taxon>
        <taxon>Volvocaceae</taxon>
        <taxon>Volvox</taxon>
    </lineage>
</organism>
<feature type="compositionally biased region" description="Pro residues" evidence="1">
    <location>
        <begin position="158"/>
        <end position="177"/>
    </location>
</feature>
<dbReference type="EMBL" id="GL378363">
    <property type="protein sequence ID" value="EFJ44556.1"/>
    <property type="molecule type" value="Genomic_DNA"/>
</dbReference>
<name>D8U6R6_VOLCA</name>
<evidence type="ECO:0000256" key="1">
    <source>
        <dbReference type="SAM" id="MobiDB-lite"/>
    </source>
</evidence>
<dbReference type="PANTHER" id="PTHR40903">
    <property type="entry name" value="GLYCINE-RICH CELL WALL STRUCTURAL PROTEIN 1-LIKE"/>
    <property type="match status" value="1"/>
</dbReference>
<feature type="compositionally biased region" description="Gly residues" evidence="1">
    <location>
        <begin position="240"/>
        <end position="258"/>
    </location>
</feature>
<gene>
    <name evidence="2" type="ORF">VOLCADRAFT_95156</name>
</gene>
<feature type="compositionally biased region" description="Gly residues" evidence="1">
    <location>
        <begin position="141"/>
        <end position="152"/>
    </location>
</feature>
<accession>D8U6R6</accession>
<dbReference type="AlphaFoldDB" id="D8U6R6"/>
<feature type="region of interest" description="Disordered" evidence="1">
    <location>
        <begin position="819"/>
        <end position="866"/>
    </location>
</feature>
<feature type="compositionally biased region" description="Pro residues" evidence="1">
    <location>
        <begin position="831"/>
        <end position="843"/>
    </location>
</feature>
<feature type="region of interest" description="Disordered" evidence="1">
    <location>
        <begin position="336"/>
        <end position="368"/>
    </location>
</feature>
<dbReference type="Proteomes" id="UP000001058">
    <property type="component" value="Unassembled WGS sequence"/>
</dbReference>
<feature type="region of interest" description="Disordered" evidence="1">
    <location>
        <begin position="236"/>
        <end position="263"/>
    </location>
</feature>
<dbReference type="KEGG" id="vcn:VOLCADRAFT_95156"/>
<sequence>MAADGAAVPPPILISSRRERVRQRRAAAAVAAAAASLATAAARPVRVAMPLPSCLSRLRTLLPLLLLAVVLVLAGASSPAQAAAEAAAAASSRQAGTAAGQAGTFSRRATHGSRTLLQVPSADVLAVKLVGNSSGTQDAASGGGGDSGGGDSGAAAAAPPPPLPPPPQPPPPPPPPDLSSGQSPSTLSEPPFVINPDPGAPIALDPQTSETTGEVARDVGNVISDLATGIGRAIGTIAGDAGGGSAGTDTGGGGGGGSDEATAKPNVSFGFGISNASSPMTTNPVSGVGAPPDVVAAGGPDGAVLAPTVDGGGPMPADQDNRGANSIVAAAGPDVGGFGGGGGRSVRSGSSRGGGGGGGASATAGSDNELQGTDGWFCDWQRGHADCAKGYSCIPSDRNNAAEQGTCMANPVGGNPIPPDLAAPVVFYPLTNGSLSAWPPGSGSAYDGLIVQGNVYAEDVNSSDADTQELFPGAITCDQAESRRSASSALFPGGWEASHVRTLSRVKAPSRDLAFTELETRITTPLQPRPDPALGPYWWYATQAPPSTTGTMKWNGSSSLIAIPGITYGRTGAFTINFWMRKRAEDTAPGPSDGSTEYGNNSDSSNDGSNSSRGAWQPPVYEYMLTHANLQPLSVQASRYTAMDRNQIAVYLAPRTSPLYGIARAYVKDSNDGRGVVYLDSDGQVADNDQTRLQYRWDQVAVQVGPGCSTGYDPSRVWNASARAEIDGGDPLTLGGPLLLCGRYGGPYSRAYGGQLANLAVFDAVLDATDVATLYDMVRDQDAVPSPVLPIRRHPWYGSTLLTPPEWLTADESDSRLANEYGTLTGSPPSATTPPLPPAPPPFAEAATAPGGAASPDTSSSSAATAAATNASRSAFAEALTEALVAALTGVSYKRNAGMPCSLDLRREAGLAFCDSGLVCAAIPSRIRTDPMDAWMRVTGGSGSSSRSGNGNGSNTTTRIYTPAAAAAAIDAAASATALLGICTPPASGMLLPSSWPADWPAPAAHFPLTRGSLRSWPAGAYGGRLVNATWGPDARFGQVIQCDRASRSRVVLDAVPYGTRGPMAINLWVRTSREDLTPQGADSAGLQYVFSHIAGGTFKSFGPNQIHMFIPEVGSPLYGVSVRGMLRDGDDVNLGRTSEVYLDSDGAVGNDRPKRWVHPHSSP</sequence>
<evidence type="ECO:0000313" key="3">
    <source>
        <dbReference type="Proteomes" id="UP000001058"/>
    </source>
</evidence>
<feature type="compositionally biased region" description="Gly residues" evidence="1">
    <location>
        <begin position="351"/>
        <end position="360"/>
    </location>
</feature>
<reference evidence="2 3" key="1">
    <citation type="journal article" date="2010" name="Science">
        <title>Genomic analysis of organismal complexity in the multicellular green alga Volvox carteri.</title>
        <authorList>
            <person name="Prochnik S.E."/>
            <person name="Umen J."/>
            <person name="Nedelcu A.M."/>
            <person name="Hallmann A."/>
            <person name="Miller S.M."/>
            <person name="Nishii I."/>
            <person name="Ferris P."/>
            <person name="Kuo A."/>
            <person name="Mitros T."/>
            <person name="Fritz-Laylin L.K."/>
            <person name="Hellsten U."/>
            <person name="Chapman J."/>
            <person name="Simakov O."/>
            <person name="Rensing S.A."/>
            <person name="Terry A."/>
            <person name="Pangilinan J."/>
            <person name="Kapitonov V."/>
            <person name="Jurka J."/>
            <person name="Salamov A."/>
            <person name="Shapiro H."/>
            <person name="Schmutz J."/>
            <person name="Grimwood J."/>
            <person name="Lindquist E."/>
            <person name="Lucas S."/>
            <person name="Grigoriev I.V."/>
            <person name="Schmitt R."/>
            <person name="Kirk D."/>
            <person name="Rokhsar D.S."/>
        </authorList>
    </citation>
    <scope>NUCLEOTIDE SEQUENCE [LARGE SCALE GENOMIC DNA]</scope>
    <source>
        <strain evidence="3">f. Nagariensis / Eve</strain>
    </source>
</reference>
<evidence type="ECO:0000313" key="2">
    <source>
        <dbReference type="EMBL" id="EFJ44556.1"/>
    </source>
</evidence>
<feature type="region of interest" description="Disordered" evidence="1">
    <location>
        <begin position="134"/>
        <end position="213"/>
    </location>
</feature>
<dbReference type="RefSeq" id="XP_002954406.1">
    <property type="nucleotide sequence ID" value="XM_002954360.1"/>
</dbReference>
<dbReference type="eggNOG" id="ENOG502STZI">
    <property type="taxonomic scope" value="Eukaryota"/>
</dbReference>
<dbReference type="InParanoid" id="D8U6R6"/>
<dbReference type="OrthoDB" id="547678at2759"/>
<feature type="compositionally biased region" description="Low complexity" evidence="1">
    <location>
        <begin position="599"/>
        <end position="612"/>
    </location>
</feature>